<dbReference type="Proteomes" id="UP000237246">
    <property type="component" value="Unassembled WGS sequence"/>
</dbReference>
<reference evidence="1 2" key="1">
    <citation type="submission" date="2018-01" db="EMBL/GenBank/DDBJ databases">
        <title>Comparison of the Chinese Bamboo Partridge and Red Junglefowl genome sequences highlights the importance of demography in genome evolution.</title>
        <authorList>
            <person name="Tiley G.P."/>
            <person name="Kimball R.T."/>
            <person name="Braun E.L."/>
            <person name="Burleigh J.G."/>
        </authorList>
    </citation>
    <scope>NUCLEOTIDE SEQUENCE [LARGE SCALE GENOMIC DNA]</scope>
    <source>
        <strain evidence="1">RTK389</strain>
        <tissue evidence="1">Blood</tissue>
    </source>
</reference>
<sequence length="66" mass="7308">MSSTGTASRARNPAECPWSADVIRSWQTVFASYKQKLQTCCVERVCSCCVTLREASGVTCKLWQST</sequence>
<gene>
    <name evidence="1" type="ORF">CIB84_006413</name>
</gene>
<organism evidence="1 2">
    <name type="scientific">Bambusicola thoracicus</name>
    <name type="common">Chinese bamboo-partridge</name>
    <name type="synonym">Perdix thoracica</name>
    <dbReference type="NCBI Taxonomy" id="9083"/>
    <lineage>
        <taxon>Eukaryota</taxon>
        <taxon>Metazoa</taxon>
        <taxon>Chordata</taxon>
        <taxon>Craniata</taxon>
        <taxon>Vertebrata</taxon>
        <taxon>Euteleostomi</taxon>
        <taxon>Archelosauria</taxon>
        <taxon>Archosauria</taxon>
        <taxon>Dinosauria</taxon>
        <taxon>Saurischia</taxon>
        <taxon>Theropoda</taxon>
        <taxon>Coelurosauria</taxon>
        <taxon>Aves</taxon>
        <taxon>Neognathae</taxon>
        <taxon>Galloanserae</taxon>
        <taxon>Galliformes</taxon>
        <taxon>Phasianidae</taxon>
        <taxon>Perdicinae</taxon>
        <taxon>Bambusicola</taxon>
    </lineage>
</organism>
<dbReference type="EMBL" id="PPHD01013884">
    <property type="protein sequence ID" value="POI29837.1"/>
    <property type="molecule type" value="Genomic_DNA"/>
</dbReference>
<proteinExistence type="predicted"/>
<protein>
    <submittedName>
        <fullName evidence="1">Uncharacterized protein</fullName>
    </submittedName>
</protein>
<comment type="caution">
    <text evidence="1">The sequence shown here is derived from an EMBL/GenBank/DDBJ whole genome shotgun (WGS) entry which is preliminary data.</text>
</comment>
<evidence type="ECO:0000313" key="1">
    <source>
        <dbReference type="EMBL" id="POI29837.1"/>
    </source>
</evidence>
<name>A0A2P4T0F1_BAMTH</name>
<evidence type="ECO:0000313" key="2">
    <source>
        <dbReference type="Proteomes" id="UP000237246"/>
    </source>
</evidence>
<keyword evidence="2" id="KW-1185">Reference proteome</keyword>
<accession>A0A2P4T0F1</accession>
<dbReference type="AlphaFoldDB" id="A0A2P4T0F1"/>